<dbReference type="AlphaFoldDB" id="A0A0R0A375"/>
<evidence type="ECO:0000256" key="3">
    <source>
        <dbReference type="PROSITE-ProRule" id="PRU00023"/>
    </source>
</evidence>
<dbReference type="SUPFAM" id="SSF48403">
    <property type="entry name" value="Ankyrin repeat"/>
    <property type="match status" value="1"/>
</dbReference>
<dbReference type="PANTHER" id="PTHR24201">
    <property type="entry name" value="ANK_REP_REGION DOMAIN-CONTAINING PROTEIN"/>
    <property type="match status" value="1"/>
</dbReference>
<dbReference type="Gene3D" id="1.25.40.20">
    <property type="entry name" value="Ankyrin repeat-containing domain"/>
    <property type="match status" value="1"/>
</dbReference>
<dbReference type="SMART" id="SM00248">
    <property type="entry name" value="ANK"/>
    <property type="match status" value="4"/>
</dbReference>
<evidence type="ECO:0000313" key="5">
    <source>
        <dbReference type="EMBL" id="KRG39675.1"/>
    </source>
</evidence>
<evidence type="ECO:0000313" key="6">
    <source>
        <dbReference type="Proteomes" id="UP000050836"/>
    </source>
</evidence>
<reference evidence="5 6" key="1">
    <citation type="submission" date="2015-10" db="EMBL/GenBank/DDBJ databases">
        <title>Genome sequencing and analysis of members of genus Stenotrophomonas.</title>
        <authorList>
            <person name="Patil P.P."/>
            <person name="Midha S."/>
            <person name="Patil P.B."/>
        </authorList>
    </citation>
    <scope>NUCLEOTIDE SEQUENCE [LARGE SCALE GENOMIC DNA]</scope>
    <source>
        <strain evidence="5 6">JCM 9942</strain>
    </source>
</reference>
<dbReference type="PANTHER" id="PTHR24201:SF15">
    <property type="entry name" value="ANKYRIN REPEAT DOMAIN-CONTAINING PROTEIN 66"/>
    <property type="match status" value="1"/>
</dbReference>
<comment type="caution">
    <text evidence="5">The sequence shown here is derived from an EMBL/GenBank/DDBJ whole genome shotgun (WGS) entry which is preliminary data.</text>
</comment>
<accession>A0A0R0A375</accession>
<feature type="signal peptide" evidence="4">
    <location>
        <begin position="1"/>
        <end position="23"/>
    </location>
</feature>
<proteinExistence type="predicted"/>
<feature type="chain" id="PRO_5006390207" evidence="4">
    <location>
        <begin position="24"/>
        <end position="263"/>
    </location>
</feature>
<evidence type="ECO:0000256" key="2">
    <source>
        <dbReference type="ARBA" id="ARBA00023043"/>
    </source>
</evidence>
<dbReference type="InterPro" id="IPR050776">
    <property type="entry name" value="Ank_Repeat/CDKN_Inhibitor"/>
</dbReference>
<keyword evidence="6" id="KW-1185">Reference proteome</keyword>
<dbReference type="Proteomes" id="UP000050836">
    <property type="component" value="Unassembled WGS sequence"/>
</dbReference>
<keyword evidence="1" id="KW-0677">Repeat</keyword>
<sequence length="263" mass="28749">MQRKTRVLATIATSLLVASCASKTTSCINNIASCVSTMSQAKEQGRVAADIPQKTPFTDPAVKPLADAIADGDIARIKALAPTTDLAARGQYNVTLLEWAIWNQKPASLEALLEAGADPSLIGMDDETVVHMAAMVDPPEYLEVLLKHKVPVDYTRPTNGWTPLFVAVMYDQHIQRDLLINAGADIKRRDNLGNTLLHIGAKDPDTVLKLLEAGVDPTLRNNNGDTFQLSFFRTPEKLLNAKGKAGREHVRGWLEQHNIAIEH</sequence>
<gene>
    <name evidence="5" type="ORF">ARC78_14455</name>
</gene>
<dbReference type="InterPro" id="IPR036770">
    <property type="entry name" value="Ankyrin_rpt-contain_sf"/>
</dbReference>
<name>A0A0R0A375_9GAMM</name>
<dbReference type="PROSITE" id="PS50088">
    <property type="entry name" value="ANK_REPEAT"/>
    <property type="match status" value="1"/>
</dbReference>
<protein>
    <submittedName>
        <fullName evidence="5">Uncharacterized protein</fullName>
    </submittedName>
</protein>
<dbReference type="EMBL" id="LLXS01000044">
    <property type="protein sequence ID" value="KRG39675.1"/>
    <property type="molecule type" value="Genomic_DNA"/>
</dbReference>
<dbReference type="InterPro" id="IPR002110">
    <property type="entry name" value="Ankyrin_rpt"/>
</dbReference>
<evidence type="ECO:0000256" key="1">
    <source>
        <dbReference type="ARBA" id="ARBA00022737"/>
    </source>
</evidence>
<feature type="repeat" description="ANK" evidence="3">
    <location>
        <begin position="159"/>
        <end position="191"/>
    </location>
</feature>
<keyword evidence="2 3" id="KW-0040">ANK repeat</keyword>
<organism evidence="5 6">
    <name type="scientific">Stenotrophomonas pictorum JCM 9942</name>
    <dbReference type="NCBI Taxonomy" id="1236960"/>
    <lineage>
        <taxon>Bacteria</taxon>
        <taxon>Pseudomonadati</taxon>
        <taxon>Pseudomonadota</taxon>
        <taxon>Gammaproteobacteria</taxon>
        <taxon>Lysobacterales</taxon>
        <taxon>Lysobacteraceae</taxon>
        <taxon>Stenotrophomonas</taxon>
    </lineage>
</organism>
<dbReference type="OrthoDB" id="4539621at2"/>
<dbReference type="Pfam" id="PF12796">
    <property type="entry name" value="Ank_2"/>
    <property type="match status" value="1"/>
</dbReference>
<dbReference type="PROSITE" id="PS51257">
    <property type="entry name" value="PROKAR_LIPOPROTEIN"/>
    <property type="match status" value="1"/>
</dbReference>
<evidence type="ECO:0000256" key="4">
    <source>
        <dbReference type="SAM" id="SignalP"/>
    </source>
</evidence>
<keyword evidence="4" id="KW-0732">Signal</keyword>
<dbReference type="PROSITE" id="PS50297">
    <property type="entry name" value="ANK_REP_REGION"/>
    <property type="match status" value="1"/>
</dbReference>
<dbReference type="RefSeq" id="WP_054659006.1">
    <property type="nucleotide sequence ID" value="NZ_BAZI01000131.1"/>
</dbReference>